<organism evidence="2 3">
    <name type="scientific">Desulforhabdus amnigena</name>
    <dbReference type="NCBI Taxonomy" id="40218"/>
    <lineage>
        <taxon>Bacteria</taxon>
        <taxon>Pseudomonadati</taxon>
        <taxon>Thermodesulfobacteriota</taxon>
        <taxon>Syntrophobacteria</taxon>
        <taxon>Syntrophobacterales</taxon>
        <taxon>Syntrophobacteraceae</taxon>
        <taxon>Desulforhabdus</taxon>
    </lineage>
</organism>
<name>A0A9W6D4H9_9BACT</name>
<dbReference type="Proteomes" id="UP001144372">
    <property type="component" value="Unassembled WGS sequence"/>
</dbReference>
<dbReference type="Pfam" id="PF00085">
    <property type="entry name" value="Thioredoxin"/>
    <property type="match status" value="1"/>
</dbReference>
<gene>
    <name evidence="2" type="primary">trx-2</name>
    <name evidence="2" type="ORF">DAMNIGENAA_21670</name>
</gene>
<dbReference type="RefSeq" id="WP_281794140.1">
    <property type="nucleotide sequence ID" value="NZ_BSDR01000001.1"/>
</dbReference>
<dbReference type="GO" id="GO:0015035">
    <property type="term" value="F:protein-disulfide reductase activity"/>
    <property type="evidence" value="ECO:0007669"/>
    <property type="project" value="TreeGrafter"/>
</dbReference>
<sequence>MKRIFALTALIGTIGLVAVLCLVGVSLSAGKSSAAVEVPVKGKVTMVDIGARKCIPCKMMIPIMEELEKEYGATGKAAIIFIDVWENRNEGERFGIRVIPTQIFYGKDGREFSRHEGFMEKKEIVSVLEKLGVK</sequence>
<dbReference type="SUPFAM" id="SSF52833">
    <property type="entry name" value="Thioredoxin-like"/>
    <property type="match status" value="1"/>
</dbReference>
<evidence type="ECO:0000259" key="1">
    <source>
        <dbReference type="PROSITE" id="PS51352"/>
    </source>
</evidence>
<keyword evidence="3" id="KW-1185">Reference proteome</keyword>
<accession>A0A9W6D4H9</accession>
<evidence type="ECO:0000313" key="2">
    <source>
        <dbReference type="EMBL" id="GLI34734.1"/>
    </source>
</evidence>
<dbReference type="PANTHER" id="PTHR45663">
    <property type="entry name" value="GEO12009P1"/>
    <property type="match status" value="1"/>
</dbReference>
<dbReference type="AlphaFoldDB" id="A0A9W6D4H9"/>
<dbReference type="EMBL" id="BSDR01000001">
    <property type="protein sequence ID" value="GLI34734.1"/>
    <property type="molecule type" value="Genomic_DNA"/>
</dbReference>
<dbReference type="GO" id="GO:0045454">
    <property type="term" value="P:cell redox homeostasis"/>
    <property type="evidence" value="ECO:0007669"/>
    <property type="project" value="TreeGrafter"/>
</dbReference>
<dbReference type="Gene3D" id="3.40.30.10">
    <property type="entry name" value="Glutaredoxin"/>
    <property type="match status" value="1"/>
</dbReference>
<protein>
    <submittedName>
        <fullName evidence="2">Thiol reductase thioredoxin</fullName>
    </submittedName>
</protein>
<dbReference type="CDD" id="cd02947">
    <property type="entry name" value="TRX_family"/>
    <property type="match status" value="1"/>
</dbReference>
<dbReference type="InterPro" id="IPR013766">
    <property type="entry name" value="Thioredoxin_domain"/>
</dbReference>
<dbReference type="PANTHER" id="PTHR45663:SF11">
    <property type="entry name" value="GEO12009P1"/>
    <property type="match status" value="1"/>
</dbReference>
<dbReference type="InterPro" id="IPR036249">
    <property type="entry name" value="Thioredoxin-like_sf"/>
</dbReference>
<reference evidence="2" key="1">
    <citation type="submission" date="2022-12" db="EMBL/GenBank/DDBJ databases">
        <title>Reference genome sequencing for broad-spectrum identification of bacterial and archaeal isolates by mass spectrometry.</title>
        <authorList>
            <person name="Sekiguchi Y."/>
            <person name="Tourlousse D.M."/>
        </authorList>
    </citation>
    <scope>NUCLEOTIDE SEQUENCE</scope>
    <source>
        <strain evidence="2">ASRB1</strain>
    </source>
</reference>
<dbReference type="PROSITE" id="PS51352">
    <property type="entry name" value="THIOREDOXIN_2"/>
    <property type="match status" value="1"/>
</dbReference>
<evidence type="ECO:0000313" key="3">
    <source>
        <dbReference type="Proteomes" id="UP001144372"/>
    </source>
</evidence>
<dbReference type="GO" id="GO:0005829">
    <property type="term" value="C:cytosol"/>
    <property type="evidence" value="ECO:0007669"/>
    <property type="project" value="TreeGrafter"/>
</dbReference>
<proteinExistence type="predicted"/>
<feature type="domain" description="Thioredoxin" evidence="1">
    <location>
        <begin position="1"/>
        <end position="133"/>
    </location>
</feature>
<comment type="caution">
    <text evidence="2">The sequence shown here is derived from an EMBL/GenBank/DDBJ whole genome shotgun (WGS) entry which is preliminary data.</text>
</comment>